<dbReference type="STRING" id="196109.A0A136IJW4"/>
<evidence type="ECO:0000256" key="2">
    <source>
        <dbReference type="ARBA" id="ARBA00012759"/>
    </source>
</evidence>
<gene>
    <name evidence="11" type="ORF">Micbo1qcDRAFT_237542</name>
</gene>
<dbReference type="GO" id="GO:0004843">
    <property type="term" value="F:cysteine-type deubiquitinase activity"/>
    <property type="evidence" value="ECO:0007669"/>
    <property type="project" value="UniProtKB-EC"/>
</dbReference>
<dbReference type="Pfam" id="PF20255">
    <property type="entry name" value="DUF6606"/>
    <property type="match status" value="1"/>
</dbReference>
<feature type="domain" description="DUF3638" evidence="8">
    <location>
        <begin position="2023"/>
        <end position="2246"/>
    </location>
</feature>
<evidence type="ECO:0000256" key="5">
    <source>
        <dbReference type="ARBA" id="ARBA00022801"/>
    </source>
</evidence>
<evidence type="ECO:0000259" key="10">
    <source>
        <dbReference type="Pfam" id="PF20255"/>
    </source>
</evidence>
<organism evidence="11 12">
    <name type="scientific">Microdochium bolleyi</name>
    <dbReference type="NCBI Taxonomy" id="196109"/>
    <lineage>
        <taxon>Eukaryota</taxon>
        <taxon>Fungi</taxon>
        <taxon>Dikarya</taxon>
        <taxon>Ascomycota</taxon>
        <taxon>Pezizomycotina</taxon>
        <taxon>Sordariomycetes</taxon>
        <taxon>Xylariomycetidae</taxon>
        <taxon>Xylariales</taxon>
        <taxon>Microdochiaceae</taxon>
        <taxon>Microdochium</taxon>
    </lineage>
</organism>
<dbReference type="InterPro" id="IPR046541">
    <property type="entry name" value="DUF6606"/>
</dbReference>
<evidence type="ECO:0000259" key="9">
    <source>
        <dbReference type="Pfam" id="PF12359"/>
    </source>
</evidence>
<dbReference type="PANTHER" id="PTHR13367:SF34">
    <property type="match status" value="1"/>
</dbReference>
<evidence type="ECO:0000256" key="1">
    <source>
        <dbReference type="ARBA" id="ARBA00000707"/>
    </source>
</evidence>
<dbReference type="PANTHER" id="PTHR13367">
    <property type="entry name" value="UBIQUITIN THIOESTERASE"/>
    <property type="match status" value="1"/>
</dbReference>
<dbReference type="Pfam" id="PF12340">
    <property type="entry name" value="DUF3638"/>
    <property type="match status" value="1"/>
</dbReference>
<feature type="region of interest" description="Disordered" evidence="7">
    <location>
        <begin position="2854"/>
        <end position="2887"/>
    </location>
</feature>
<dbReference type="EMBL" id="KQ964288">
    <property type="protein sequence ID" value="KXJ85251.1"/>
    <property type="molecule type" value="Genomic_DNA"/>
</dbReference>
<evidence type="ECO:0000313" key="11">
    <source>
        <dbReference type="EMBL" id="KXJ85251.1"/>
    </source>
</evidence>
<evidence type="ECO:0000313" key="12">
    <source>
        <dbReference type="Proteomes" id="UP000070501"/>
    </source>
</evidence>
<keyword evidence="6" id="KW-0788">Thiol protease</keyword>
<keyword evidence="4" id="KW-0833">Ubl conjugation pathway</keyword>
<proteinExistence type="predicted"/>
<feature type="domain" description="DUF3645" evidence="9">
    <location>
        <begin position="2369"/>
        <end position="2404"/>
    </location>
</feature>
<dbReference type="InterPro" id="IPR022099">
    <property type="entry name" value="DUF3638"/>
</dbReference>
<dbReference type="OrthoDB" id="3182339at2759"/>
<keyword evidence="3" id="KW-0645">Protease</keyword>
<evidence type="ECO:0000256" key="7">
    <source>
        <dbReference type="SAM" id="MobiDB-lite"/>
    </source>
</evidence>
<dbReference type="Proteomes" id="UP000070501">
    <property type="component" value="Unassembled WGS sequence"/>
</dbReference>
<dbReference type="InterPro" id="IPR051346">
    <property type="entry name" value="OTU_Deubiquitinase"/>
</dbReference>
<feature type="region of interest" description="Disordered" evidence="7">
    <location>
        <begin position="2982"/>
        <end position="3016"/>
    </location>
</feature>
<reference evidence="12" key="1">
    <citation type="submission" date="2016-02" db="EMBL/GenBank/DDBJ databases">
        <title>Draft genome sequence of Microdochium bolleyi, a fungal endophyte of beachgrass.</title>
        <authorList>
            <consortium name="DOE Joint Genome Institute"/>
            <person name="David A.S."/>
            <person name="May G."/>
            <person name="Haridas S."/>
            <person name="Lim J."/>
            <person name="Wang M."/>
            <person name="Labutti K."/>
            <person name="Lipzen A."/>
            <person name="Barry K."/>
            <person name="Grigoriev I.V."/>
        </authorList>
    </citation>
    <scope>NUCLEOTIDE SEQUENCE [LARGE SCALE GENOMIC DNA]</scope>
    <source>
        <strain evidence="12">J235TASD1</strain>
    </source>
</reference>
<name>A0A136IJW4_9PEZI</name>
<sequence length="3188" mass="356944">MVSAKDRMARESILYAINHLFLPPQLPQKHDYSHTCVQSLVGYVAQALQDFEHHSEGFHQSVAKTAADVLLTFSELHAIGDSQVSVQPEMLATRLRVLCTKGGCMLLQVTSQNAGILINRVADDVHFEMFELTPSNEPIVDTKGRLVRTFPGQAVAVPVYSLLQDDVMETLVLAISKMSDQDAAFSQSTAKKAGTKIAEVRHSSNPLIVTDYLSSILLTLGSAIEVQAINKKMREEVMYMSTKVPWFRSDTWLLFRVGLHLTMSRLEVPLDSSTENSKAPTYKEFIAFLMAALLREAHKHDLESDLLSIMTSKISRRLRKLGGNASSWLRDYGSGVLRDTNLVLECRWKVICKNDARNPDYASLPTLDFPKDTFASLPDLDTYLETVTQLDLQEPVAVFAPKFSLNLLDSEKLPRRFTSNDAYHHFSLADFETWIEFSLEHWLRRNISNPSTCEEVCKVLYEYHGAAHEIYHNNPEATSLMILTCIELWVACNESALNICPMLGEYHEASVQPSLIRALLQSLVLPRKSQLERLKRIESYLDLCSTNSKATLPSVFDNFGKQNAFYIRHYDSSQEQQQLHDLIGSLAYDTRQRKRIELANLQSRHVNLRAQADAMSCTYRDSVDRWGYHTTEHAWDCKRCKTVQEYQALQIGVHEWPLPNGVLDAQNVVFELAPPEWFPAWRDATVFLLFNVLSVSYMDKTKVQEKHELFEYEALRRHRCAPPSQRITAISQAKSFLESHYRTLKIGFITSDSQVLVDHALYYEYFDSSAGVFAGPAMLTETIPRQCMLKLPSKDSAMQPFLYRPAGNPSGPPPNAVIASQHDCPQEMTLAEFRELCVLPLGFKLQWQNILRQLHAPSVDFNQLSTFVFHAQCITQVGPPKTDDILRASHAILADPNFSQELMGGVITATLRVAESWQSAEALRAFILIATRVLQLTTDPLTIRQCQEYLASARSTVLDWAVALRNKARASTSAEIRNDFRLRAARCALISMLSLDMDQGHISTACSMIAREGIDSEGGSGSNDNLIWQWKRISHRAFRFLSQSITDGSPALDDAIRSSWSGHSEQQSWTPVSSQYPEWLVGEGYEASAPVVRFNLLTGELLVNGLPLNRLPSEYESHPTYRTLFGRSIVEVMPKGSHGFPYSTNVPFAGHDVQFALRSSELYVRATKDDHVLYFVPSRLFSGSYPDAFVKDYVHFYDKTAQTVSLRSLEKPWAVPEQPWTLVRETVVDQWQLCKDNTIVISLRTATSKTLAGILGTLEKEAHIHCLSSADHKRLDIELPILRSRFYLKAGDTAVRSRDFRGMAIDENQEIGTLVGLFNKLVLKSTSSSPERIVLVPNGNPQVERTPGHVSVHMTESTSPCLYAYRVDILLGCLVDGGDLQSKLFLCLLHALTAFCMPDQLTSRTGTEEALRILRSAAVRSANGLPKTSMSILTRIAALTPKRHFYPKHLRVMQTSHFADNVGVLAQHNSFVGQVKVVFDQATENKFFHESNPDTESMNLTSDIDSGLLKRHKIRVSQFRVSTFGAEDHNTAQDVDYQARDVARGSPTATATYAVANTLHTSRVDPHISVVRDLPTHIWNFLAKPSIANGSADLRIDELSYDAKWFLPWNNATQSFIVRNWLKLHRLLSQPATGERWLTLSTWLASLSCAEKADSTIVHVLTTFFTCSSRTSLVHLPTSHTQFALKRGRTFNRDNVLQIVRDHRRVFEPDNDIIEIPRKKELLKAFHKRGRTSWEERAEKAAGDLATYFGVQWPCAVPAAPNGTIIEEFNKYFHWDVGVMAEVCGLFRVWFENLQFFQYLQQICRIVSQNKCTVVRPAHPAPRVLPAVPHASSGYVAPADLFAQSTPPKATPAPSSLPEMVNMASNANNGVGTHARSRLKIMAGCLKAMAQSTYETNYVVNLEASLAALEQGRFSEKALAPNYSEMRPILASHLVACQNHVNSLYESIIKAMINDVADVYQLPRLSPVLLLERLNRKHWESLSSDWKKVLIEYGLALTRLQRAQRLFKVRGAALLKELQNNGHANWEPAEHPEWLLLEIEGSLLIREVQVDIATHMQQPAHDKNAVMQLNMGEGKSSVIVPMLATSLADGNKLMRVIVAKPQSKQMVQMLVSKLGGLVDRQVFHLPFSRAIKVGQSEISAIQKLLNRCRGEGGVLLVQPEHILSFQLMGIEHKISQKSGTADHLLQLHEFMRRYSRDVVDESDENFSPKFELVYSLGLQQPIDHSPERWTCIQEVLDVVRKCLPTVKQQFPHGTDIQPGSLGCFPRTRLIESKAADKLLDMVGDHVCQYGLMGFPIAQATPLLRDAVREYIRNPGASTATIALVERPPPTGFWAETNRNTLLLLRGLLANGILAFALGRKRWRVDYGLDTTRSPPTRLAVPYRAKDHPSARSEFSHPDVVIVLTSLSYYYQGLTNDQLGNALSHLDRSDQRADEYATWVKDANALPTALQHLGGVNLDDPDLCANRLFPCFRHSKAAVDYFLAHVVFTKEMKEFPHRLSASGWDIGEQKPHPTTGFSGTNDAQIVLPLSVTQTALPAQAHTNALVLQHLLQAENSVMAIPSPRDAIAEKTPSTPPPLPTNINAEQLLHMVVAMTPPVRVILDVGAQIIELDNLGVAQKWLALLADDSRTEAAVFVDKQDNICVVDRKGRVEALQTSPYCTQLSLCVVFLDDAHTRGTDLKLPEDYRAAVTLGAHLVKDRLVQACMRMRELGRGQSVVFCVPEEIQRNINRLMGLKNLMQQVCVSDVLAWSISETWHDARRNATLWANQGRRHESHSQLWAQARGDKSSDAVIHENQSSDLAFTEDLAKEFLEDEAQLLETRYRPVLQPDTSTASAKPTLSETQRLISQRCQDLDATGPSSSAILQEEQERELAPEVEEERQLERPDKAEPRKHVIYADVVNFIRTGSFPATSKAFIPVYESLADSSAGKYLPQLRRYRPIPGRVHCTRDFQATIKPPVVGYVSDSYQRPVQWILISSSAYSSAAGKPSPPSSSPSASPAKKQDKSGSKSKPEAKPKRTLKHMVIISPYEAQGLMDTIKQSHAVTLHLYAPLLNEGFRSLDRLDLYTVPSLPMSALQLLLLGIPLEVTLELDLFAGQLYFKTFAEFEALREYLFAPPPLSLSPPVSPGGGEAGGGSGSDAVARVMDENLVGLLNVVMMKMRRNCETIDKTHTGKALGCRLIAEEEFQEC</sequence>
<evidence type="ECO:0000256" key="6">
    <source>
        <dbReference type="ARBA" id="ARBA00022807"/>
    </source>
</evidence>
<dbReference type="InParanoid" id="A0A136IJW4"/>
<evidence type="ECO:0000256" key="4">
    <source>
        <dbReference type="ARBA" id="ARBA00022786"/>
    </source>
</evidence>
<feature type="compositionally biased region" description="Basic and acidic residues" evidence="7">
    <location>
        <begin position="3000"/>
        <end position="3015"/>
    </location>
</feature>
<dbReference type="Pfam" id="PF12359">
    <property type="entry name" value="DUF3645"/>
    <property type="match status" value="1"/>
</dbReference>
<accession>A0A136IJW4</accession>
<dbReference type="EC" id="3.4.19.12" evidence="2"/>
<protein>
    <recommendedName>
        <fullName evidence="2">ubiquitinyl hydrolase 1</fullName>
        <ecNumber evidence="2">3.4.19.12</ecNumber>
    </recommendedName>
</protein>
<dbReference type="GO" id="GO:0006508">
    <property type="term" value="P:proteolysis"/>
    <property type="evidence" value="ECO:0007669"/>
    <property type="project" value="UniProtKB-KW"/>
</dbReference>
<evidence type="ECO:0000259" key="8">
    <source>
        <dbReference type="Pfam" id="PF12340"/>
    </source>
</evidence>
<keyword evidence="12" id="KW-1185">Reference proteome</keyword>
<evidence type="ECO:0000256" key="3">
    <source>
        <dbReference type="ARBA" id="ARBA00022670"/>
    </source>
</evidence>
<feature type="domain" description="DUF6606" evidence="10">
    <location>
        <begin position="17"/>
        <end position="294"/>
    </location>
</feature>
<comment type="catalytic activity">
    <reaction evidence="1">
        <text>Thiol-dependent hydrolysis of ester, thioester, amide, peptide and isopeptide bonds formed by the C-terminal Gly of ubiquitin (a 76-residue protein attached to proteins as an intracellular targeting signal).</text>
        <dbReference type="EC" id="3.4.19.12"/>
    </reaction>
</comment>
<feature type="compositionally biased region" description="Acidic residues" evidence="7">
    <location>
        <begin position="2866"/>
        <end position="2878"/>
    </location>
</feature>
<keyword evidence="5" id="KW-0378">Hydrolase</keyword>
<dbReference type="InterPro" id="IPR022105">
    <property type="entry name" value="DUF3645"/>
</dbReference>